<evidence type="ECO:0000256" key="2">
    <source>
        <dbReference type="ARBA" id="ARBA00005712"/>
    </source>
</evidence>
<feature type="domain" description="ATP synthase F1 complex delta/epsilon subunit N-terminal" evidence="9">
    <location>
        <begin position="3"/>
        <end position="74"/>
    </location>
</feature>
<dbReference type="GO" id="GO:0045259">
    <property type="term" value="C:proton-transporting ATP synthase complex"/>
    <property type="evidence" value="ECO:0007669"/>
    <property type="project" value="UniProtKB-KW"/>
</dbReference>
<dbReference type="InterPro" id="IPR020546">
    <property type="entry name" value="ATP_synth_F1_dsu/esu_N"/>
</dbReference>
<keyword evidence="7 8" id="KW-0066">ATP synthesis</keyword>
<dbReference type="Proteomes" id="UP000262583">
    <property type="component" value="Chromosome"/>
</dbReference>
<dbReference type="InterPro" id="IPR001469">
    <property type="entry name" value="ATP_synth_F1_dsu/esu"/>
</dbReference>
<name>A0A2Z4Y4G0_SUMC1</name>
<evidence type="ECO:0000256" key="7">
    <source>
        <dbReference type="ARBA" id="ARBA00023310"/>
    </source>
</evidence>
<reference evidence="10 11" key="1">
    <citation type="submission" date="2018-05" db="EMBL/GenBank/DDBJ databases">
        <title>A metagenomic window into the 2 km-deep terrestrial subsurface aquifer revealed taxonomically and functionally diverse microbial community comprising novel uncultured bacterial lineages.</title>
        <authorList>
            <person name="Kadnikov V.V."/>
            <person name="Mardanov A.V."/>
            <person name="Beletsky A.V."/>
            <person name="Banks D."/>
            <person name="Pimenov N.V."/>
            <person name="Frank Y.A."/>
            <person name="Karnachuk O.V."/>
            <person name="Ravin N.V."/>
        </authorList>
    </citation>
    <scope>NUCLEOTIDE SEQUENCE [LARGE SCALE GENOMIC DNA]</scope>
    <source>
        <strain evidence="10">BY</strain>
    </source>
</reference>
<gene>
    <name evidence="10" type="ORF">BRCON_1079</name>
</gene>
<keyword evidence="4 8" id="KW-0406">Ion transport</keyword>
<dbReference type="NCBIfam" id="TIGR01216">
    <property type="entry name" value="ATP_synt_epsi"/>
    <property type="match status" value="1"/>
</dbReference>
<dbReference type="EMBL" id="CP030759">
    <property type="protein sequence ID" value="AXA35856.1"/>
    <property type="molecule type" value="Genomic_DNA"/>
</dbReference>
<evidence type="ECO:0000313" key="10">
    <source>
        <dbReference type="EMBL" id="AXA35856.1"/>
    </source>
</evidence>
<dbReference type="PANTHER" id="PTHR13822">
    <property type="entry name" value="ATP SYNTHASE DELTA/EPSILON CHAIN"/>
    <property type="match status" value="1"/>
</dbReference>
<evidence type="ECO:0000259" key="9">
    <source>
        <dbReference type="Pfam" id="PF02823"/>
    </source>
</evidence>
<keyword evidence="6 8" id="KW-0139">CF(1)</keyword>
<proteinExistence type="inferred from homology"/>
<protein>
    <submittedName>
        <fullName evidence="10">ATP synthase epsilon chain</fullName>
    </submittedName>
</protein>
<evidence type="ECO:0000256" key="6">
    <source>
        <dbReference type="ARBA" id="ARBA00023196"/>
    </source>
</evidence>
<dbReference type="AlphaFoldDB" id="A0A2Z4Y4G0"/>
<keyword evidence="5" id="KW-0472">Membrane</keyword>
<dbReference type="KEGG" id="schv:BRCON_1079"/>
<evidence type="ECO:0000256" key="3">
    <source>
        <dbReference type="ARBA" id="ARBA00022448"/>
    </source>
</evidence>
<comment type="subunit">
    <text evidence="8">F-type ATPases have 2 components, CF(1) - the catalytic core - and CF(0) - the membrane proton channel. CF(1) has five subunits: alpha(3), beta(3), gamma(1), delta(1), epsilon(1). CF(0) has three main subunits: a, b and c.</text>
</comment>
<dbReference type="CDD" id="cd12152">
    <property type="entry name" value="F1-ATPase_delta"/>
    <property type="match status" value="1"/>
</dbReference>
<evidence type="ECO:0000313" key="11">
    <source>
        <dbReference type="Proteomes" id="UP000262583"/>
    </source>
</evidence>
<keyword evidence="3 8" id="KW-0813">Transport</keyword>
<evidence type="ECO:0000256" key="8">
    <source>
        <dbReference type="RuleBase" id="RU003656"/>
    </source>
</evidence>
<dbReference type="PANTHER" id="PTHR13822:SF10">
    <property type="entry name" value="ATP SYNTHASE EPSILON CHAIN, CHLOROPLASTIC"/>
    <property type="match status" value="1"/>
</dbReference>
<evidence type="ECO:0000256" key="1">
    <source>
        <dbReference type="ARBA" id="ARBA00004184"/>
    </source>
</evidence>
<evidence type="ECO:0000256" key="5">
    <source>
        <dbReference type="ARBA" id="ARBA00023136"/>
    </source>
</evidence>
<dbReference type="GO" id="GO:0046933">
    <property type="term" value="F:proton-transporting ATP synthase activity, rotational mechanism"/>
    <property type="evidence" value="ECO:0007669"/>
    <property type="project" value="InterPro"/>
</dbReference>
<dbReference type="Pfam" id="PF02823">
    <property type="entry name" value="ATP-synt_DE_N"/>
    <property type="match status" value="1"/>
</dbReference>
<accession>A0A2Z4Y4G0</accession>
<dbReference type="SUPFAM" id="SSF51344">
    <property type="entry name" value="Epsilon subunit of F1F0-ATP synthase N-terminal domain"/>
    <property type="match status" value="1"/>
</dbReference>
<comment type="subcellular location">
    <subcellularLocation>
        <location evidence="1">Endomembrane system</location>
        <topology evidence="1">Peripheral membrane protein</topology>
    </subcellularLocation>
</comment>
<dbReference type="GO" id="GO:0012505">
    <property type="term" value="C:endomembrane system"/>
    <property type="evidence" value="ECO:0007669"/>
    <property type="project" value="UniProtKB-SubCell"/>
</dbReference>
<organism evidence="10 11">
    <name type="scientific">Sumerlaea chitinivorans</name>
    <dbReference type="NCBI Taxonomy" id="2250252"/>
    <lineage>
        <taxon>Bacteria</taxon>
        <taxon>Candidatus Sumerlaeota</taxon>
        <taxon>Candidatus Sumerlaeia</taxon>
        <taxon>Candidatus Sumerlaeales</taxon>
        <taxon>Candidatus Sumerlaeaceae</taxon>
        <taxon>Candidatus Sumerlaea</taxon>
    </lineage>
</organism>
<dbReference type="InterPro" id="IPR036771">
    <property type="entry name" value="ATPsynth_dsu/esu_N"/>
</dbReference>
<sequence>MFTQERLILEDEITSLILPGADGYFGVLAHHAPLVATLGQGTVRVKKFDDERTYGISGGFVEVADNVVTILADAVSEPLEA</sequence>
<evidence type="ECO:0000256" key="4">
    <source>
        <dbReference type="ARBA" id="ARBA00023065"/>
    </source>
</evidence>
<comment type="similarity">
    <text evidence="2 8">Belongs to the ATPase epsilon chain family.</text>
</comment>
<dbReference type="Gene3D" id="2.60.15.10">
    <property type="entry name" value="F0F1 ATP synthase delta/epsilon subunit, N-terminal"/>
    <property type="match status" value="1"/>
</dbReference>